<evidence type="ECO:0000256" key="1">
    <source>
        <dbReference type="ARBA" id="ARBA00004141"/>
    </source>
</evidence>
<evidence type="ECO:0000259" key="6">
    <source>
        <dbReference type="Pfam" id="PF01694"/>
    </source>
</evidence>
<dbReference type="InterPro" id="IPR022764">
    <property type="entry name" value="Peptidase_S54_rhomboid_dom"/>
</dbReference>
<keyword evidence="8" id="KW-1185">Reference proteome</keyword>
<keyword evidence="2 5" id="KW-0812">Transmembrane</keyword>
<reference evidence="8" key="1">
    <citation type="journal article" date="2006" name="Science">
        <title>Phytophthora genome sequences uncover evolutionary origins and mechanisms of pathogenesis.</title>
        <authorList>
            <person name="Tyler B.M."/>
            <person name="Tripathy S."/>
            <person name="Zhang X."/>
            <person name="Dehal P."/>
            <person name="Jiang R.H."/>
            <person name="Aerts A."/>
            <person name="Arredondo F.D."/>
            <person name="Baxter L."/>
            <person name="Bensasson D."/>
            <person name="Beynon J.L."/>
            <person name="Chapman J."/>
            <person name="Damasceno C.M."/>
            <person name="Dorrance A.E."/>
            <person name="Dou D."/>
            <person name="Dickerman A.W."/>
            <person name="Dubchak I.L."/>
            <person name="Garbelotto M."/>
            <person name="Gijzen M."/>
            <person name="Gordon S.G."/>
            <person name="Govers F."/>
            <person name="Grunwald N.J."/>
            <person name="Huang W."/>
            <person name="Ivors K.L."/>
            <person name="Jones R.W."/>
            <person name="Kamoun S."/>
            <person name="Krampis K."/>
            <person name="Lamour K.H."/>
            <person name="Lee M.K."/>
            <person name="McDonald W.H."/>
            <person name="Medina M."/>
            <person name="Meijer H.J."/>
            <person name="Nordberg E.K."/>
            <person name="Maclean D.J."/>
            <person name="Ospina-Giraldo M.D."/>
            <person name="Morris P.F."/>
            <person name="Phuntumart V."/>
            <person name="Putnam N.H."/>
            <person name="Rash S."/>
            <person name="Rose J.K."/>
            <person name="Sakihama Y."/>
            <person name="Salamov A.A."/>
            <person name="Savidor A."/>
            <person name="Scheuring C.F."/>
            <person name="Smith B.M."/>
            <person name="Sobral B.W."/>
            <person name="Terry A."/>
            <person name="Torto-Alalibo T.A."/>
            <person name="Win J."/>
            <person name="Xu Z."/>
            <person name="Zhang H."/>
            <person name="Grigoriev I.V."/>
            <person name="Rokhsar D.S."/>
            <person name="Boore J.L."/>
        </authorList>
    </citation>
    <scope>NUCLEOTIDE SEQUENCE [LARGE SCALE GENOMIC DNA]</scope>
    <source>
        <strain evidence="8">Pr102</strain>
    </source>
</reference>
<evidence type="ECO:0000256" key="4">
    <source>
        <dbReference type="ARBA" id="ARBA00023136"/>
    </source>
</evidence>
<dbReference type="VEuPathDB" id="FungiDB:KRP23_6961"/>
<dbReference type="AlphaFoldDB" id="H3GE84"/>
<evidence type="ECO:0000256" key="2">
    <source>
        <dbReference type="ARBA" id="ARBA00022692"/>
    </source>
</evidence>
<dbReference type="InParanoid" id="H3GE84"/>
<dbReference type="FunFam" id="1.20.1540.10:FF:000048">
    <property type="entry name" value="Rhomboid protease ROM9"/>
    <property type="match status" value="1"/>
</dbReference>
<sequence>MCGVQVYSSPVTGTLESADFVARHFETSWSQVKRGRAYTLVTSTLYTPVAGAALLNVVWLAIAGRHVCRAVGNARFLSLFIGSGTLANVVSVTSGGELRDDPVFPKLQLPGGASCAVDCVVTLNALMYPPSRVALTRRWMRWPLWLFSAMFLTRDEGERPPWVPDSAPREGHMTGVLCGLAAFLVLRRPPRYI</sequence>
<evidence type="ECO:0000256" key="5">
    <source>
        <dbReference type="SAM" id="Phobius"/>
    </source>
</evidence>
<dbReference type="EMBL" id="DS566002">
    <property type="status" value="NOT_ANNOTATED_CDS"/>
    <property type="molecule type" value="Genomic_DNA"/>
</dbReference>
<dbReference type="GO" id="GO:0004252">
    <property type="term" value="F:serine-type endopeptidase activity"/>
    <property type="evidence" value="ECO:0007669"/>
    <property type="project" value="InterPro"/>
</dbReference>
<dbReference type="Proteomes" id="UP000005238">
    <property type="component" value="Unassembled WGS sequence"/>
</dbReference>
<name>H3GE84_PHYRM</name>
<comment type="subcellular location">
    <subcellularLocation>
        <location evidence="1">Membrane</location>
        <topology evidence="1">Multi-pass membrane protein</topology>
    </subcellularLocation>
</comment>
<dbReference type="InterPro" id="IPR035952">
    <property type="entry name" value="Rhomboid-like_sf"/>
</dbReference>
<protein>
    <recommendedName>
        <fullName evidence="6">Peptidase S54 rhomboid domain-containing protein</fullName>
    </recommendedName>
</protein>
<keyword evidence="3 5" id="KW-1133">Transmembrane helix</keyword>
<accession>H3GE84</accession>
<dbReference type="Pfam" id="PF01694">
    <property type="entry name" value="Rhomboid"/>
    <property type="match status" value="1"/>
</dbReference>
<reference evidence="7" key="2">
    <citation type="submission" date="2015-06" db="UniProtKB">
        <authorList>
            <consortium name="EnsemblProtists"/>
        </authorList>
    </citation>
    <scope>IDENTIFICATION</scope>
    <source>
        <strain evidence="7">Pr102</strain>
    </source>
</reference>
<organism evidence="7 8">
    <name type="scientific">Phytophthora ramorum</name>
    <name type="common">Sudden oak death agent</name>
    <dbReference type="NCBI Taxonomy" id="164328"/>
    <lineage>
        <taxon>Eukaryota</taxon>
        <taxon>Sar</taxon>
        <taxon>Stramenopiles</taxon>
        <taxon>Oomycota</taxon>
        <taxon>Peronosporomycetes</taxon>
        <taxon>Peronosporales</taxon>
        <taxon>Peronosporaceae</taxon>
        <taxon>Phytophthora</taxon>
    </lineage>
</organism>
<dbReference type="STRING" id="164328.H3GE84"/>
<dbReference type="HOGENOM" id="CLU_095894_0_0_1"/>
<dbReference type="PANTHER" id="PTHR43066:SF5">
    <property type="entry name" value="RHOMBOID-LIKE PROTEIN 11, CHLOROPLASTIC-RELATED"/>
    <property type="match status" value="1"/>
</dbReference>
<feature type="transmembrane region" description="Helical" evidence="5">
    <location>
        <begin position="76"/>
        <end position="95"/>
    </location>
</feature>
<evidence type="ECO:0000313" key="8">
    <source>
        <dbReference type="Proteomes" id="UP000005238"/>
    </source>
</evidence>
<evidence type="ECO:0000313" key="7">
    <source>
        <dbReference type="EnsemblProtists" id="Phyra73948"/>
    </source>
</evidence>
<dbReference type="Gene3D" id="1.20.1540.10">
    <property type="entry name" value="Rhomboid-like"/>
    <property type="match status" value="1"/>
</dbReference>
<proteinExistence type="predicted"/>
<evidence type="ECO:0000256" key="3">
    <source>
        <dbReference type="ARBA" id="ARBA00022989"/>
    </source>
</evidence>
<dbReference type="OMA" id="ASCAVDC"/>
<dbReference type="EnsemblProtists" id="Phyra73948">
    <property type="protein sequence ID" value="Phyra73948"/>
    <property type="gene ID" value="Phyra73948"/>
</dbReference>
<feature type="domain" description="Peptidase S54 rhomboid" evidence="6">
    <location>
        <begin position="36"/>
        <end position="187"/>
    </location>
</feature>
<keyword evidence="4 5" id="KW-0472">Membrane</keyword>
<dbReference type="PANTHER" id="PTHR43066">
    <property type="entry name" value="RHOMBOID-RELATED PROTEIN"/>
    <property type="match status" value="1"/>
</dbReference>
<dbReference type="SUPFAM" id="SSF144091">
    <property type="entry name" value="Rhomboid-like"/>
    <property type="match status" value="1"/>
</dbReference>
<feature type="transmembrane region" description="Helical" evidence="5">
    <location>
        <begin position="45"/>
        <end position="64"/>
    </location>
</feature>
<dbReference type="eggNOG" id="KOG2980">
    <property type="taxonomic scope" value="Eukaryota"/>
</dbReference>
<dbReference type="GO" id="GO:0016020">
    <property type="term" value="C:membrane"/>
    <property type="evidence" value="ECO:0007669"/>
    <property type="project" value="UniProtKB-SubCell"/>
</dbReference>
<dbReference type="VEuPathDB" id="FungiDB:KRP22_12058"/>